<evidence type="ECO:0000256" key="4">
    <source>
        <dbReference type="SAM" id="MobiDB-lite"/>
    </source>
</evidence>
<evidence type="ECO:0000313" key="8">
    <source>
        <dbReference type="Proteomes" id="UP001140094"/>
    </source>
</evidence>
<dbReference type="GO" id="GO:0008236">
    <property type="term" value="F:serine-type peptidase activity"/>
    <property type="evidence" value="ECO:0007669"/>
    <property type="project" value="UniProtKB-KW"/>
</dbReference>
<keyword evidence="2" id="KW-0645">Protease</keyword>
<evidence type="ECO:0000313" key="7">
    <source>
        <dbReference type="EMBL" id="KAJ2808623.1"/>
    </source>
</evidence>
<reference evidence="7" key="1">
    <citation type="submission" date="2022-07" db="EMBL/GenBank/DDBJ databases">
        <title>Phylogenomic reconstructions and comparative analyses of Kickxellomycotina fungi.</title>
        <authorList>
            <person name="Reynolds N.K."/>
            <person name="Stajich J.E."/>
            <person name="Barry K."/>
            <person name="Grigoriev I.V."/>
            <person name="Crous P."/>
            <person name="Smith M.E."/>
        </authorList>
    </citation>
    <scope>NUCLEOTIDE SEQUENCE</scope>
    <source>
        <strain evidence="7">NRRL 1565</strain>
    </source>
</reference>
<keyword evidence="3" id="KW-0720">Serine protease</keyword>
<feature type="domain" description="Peptidase S9 prolyl oligopeptidase catalytic" evidence="5">
    <location>
        <begin position="1079"/>
        <end position="1243"/>
    </location>
</feature>
<evidence type="ECO:0000256" key="3">
    <source>
        <dbReference type="ARBA" id="ARBA00022825"/>
    </source>
</evidence>
<evidence type="ECO:0000259" key="6">
    <source>
        <dbReference type="Pfam" id="PF00930"/>
    </source>
</evidence>
<organism evidence="7 8">
    <name type="scientific">Coemansia guatemalensis</name>
    <dbReference type="NCBI Taxonomy" id="2761395"/>
    <lineage>
        <taxon>Eukaryota</taxon>
        <taxon>Fungi</taxon>
        <taxon>Fungi incertae sedis</taxon>
        <taxon>Zoopagomycota</taxon>
        <taxon>Kickxellomycotina</taxon>
        <taxon>Kickxellomycetes</taxon>
        <taxon>Kickxellales</taxon>
        <taxon>Kickxellaceae</taxon>
        <taxon>Coemansia</taxon>
    </lineage>
</organism>
<dbReference type="Proteomes" id="UP001140094">
    <property type="component" value="Unassembled WGS sequence"/>
</dbReference>
<dbReference type="AlphaFoldDB" id="A0A9W8I0J4"/>
<evidence type="ECO:0000256" key="1">
    <source>
        <dbReference type="ARBA" id="ARBA00006150"/>
    </source>
</evidence>
<keyword evidence="8" id="KW-1185">Reference proteome</keyword>
<dbReference type="InterPro" id="IPR050278">
    <property type="entry name" value="Serine_Prot_S9B/DPPIV"/>
</dbReference>
<dbReference type="Gene3D" id="2.140.10.30">
    <property type="entry name" value="Dipeptidylpeptidase IV, N-terminal domain"/>
    <property type="match status" value="1"/>
</dbReference>
<dbReference type="InterPro" id="IPR029058">
    <property type="entry name" value="AB_hydrolase_fold"/>
</dbReference>
<dbReference type="EMBL" id="JANBUO010000034">
    <property type="protein sequence ID" value="KAJ2808623.1"/>
    <property type="molecule type" value="Genomic_DNA"/>
</dbReference>
<dbReference type="Pfam" id="PF00930">
    <property type="entry name" value="DPPIV_N"/>
    <property type="match status" value="1"/>
</dbReference>
<keyword evidence="2" id="KW-0031">Aminopeptidase</keyword>
<feature type="domain" description="Peptidase S9 prolyl oligopeptidase catalytic" evidence="5">
    <location>
        <begin position="956"/>
        <end position="998"/>
    </location>
</feature>
<dbReference type="InterPro" id="IPR001375">
    <property type="entry name" value="Peptidase_S9_cat"/>
</dbReference>
<comment type="caution">
    <text evidence="7">The sequence shown here is derived from an EMBL/GenBank/DDBJ whole genome shotgun (WGS) entry which is preliminary data.</text>
</comment>
<dbReference type="InterPro" id="IPR002469">
    <property type="entry name" value="Peptidase_S9B_N"/>
</dbReference>
<name>A0A9W8I0J4_9FUNG</name>
<feature type="domain" description="Dipeptidylpeptidase IV N-terminal" evidence="6">
    <location>
        <begin position="217"/>
        <end position="609"/>
    </location>
</feature>
<dbReference type="PANTHER" id="PTHR11731:SF193">
    <property type="entry name" value="DIPEPTIDYL PEPTIDASE 9"/>
    <property type="match status" value="1"/>
</dbReference>
<dbReference type="PANTHER" id="PTHR11731">
    <property type="entry name" value="PROTEASE FAMILY S9B,C DIPEPTIDYL-PEPTIDASE IV-RELATED"/>
    <property type="match status" value="1"/>
</dbReference>
<dbReference type="GO" id="GO:0008239">
    <property type="term" value="F:dipeptidyl-peptidase activity"/>
    <property type="evidence" value="ECO:0007669"/>
    <property type="project" value="TreeGrafter"/>
</dbReference>
<dbReference type="GO" id="GO:0006508">
    <property type="term" value="P:proteolysis"/>
    <property type="evidence" value="ECO:0007669"/>
    <property type="project" value="InterPro"/>
</dbReference>
<proteinExistence type="inferred from homology"/>
<gene>
    <name evidence="7" type="ORF">H4R20_000757</name>
</gene>
<accession>A0A9W8I0J4</accession>
<dbReference type="SUPFAM" id="SSF82171">
    <property type="entry name" value="DPP6 N-terminal domain-like"/>
    <property type="match status" value="1"/>
</dbReference>
<evidence type="ECO:0000256" key="2">
    <source>
        <dbReference type="ARBA" id="ARBA00022438"/>
    </source>
</evidence>
<dbReference type="GO" id="GO:0004177">
    <property type="term" value="F:aminopeptidase activity"/>
    <property type="evidence" value="ECO:0007669"/>
    <property type="project" value="UniProtKB-KW"/>
</dbReference>
<feature type="region of interest" description="Disordered" evidence="4">
    <location>
        <begin position="867"/>
        <end position="886"/>
    </location>
</feature>
<comment type="similarity">
    <text evidence="1">Belongs to the peptidase S9B family.</text>
</comment>
<sequence length="1248" mass="135483">MAWDSFRHRVRYLRGEALSNWPVTVVDVHLQNITVPRLPQGRLSKTAAAAGNAKEFQGEVGTAVGEEEESLGVHVWCTCAIPAQGQRKSTLMHSVIPSSGGSRTGKAAEGGEVERVPVAEARSVWMDSDSGVNTTYDEYALRRALRFSAVEHSLWAEGEAEADRTPSVVVVADKGRQWVEGHIDYGIAGETHVRFSESGGGRGRGAGDWYYARGGRGGRFVAFVREGNVVVYDTSTQRETQVTWAAGGAVQYGAVEVAMEEELGRATGLFWAPTAEVEGMARLLCGRVDEREVQQVQLPELPEANRINPAANLVGGAAELFTDDAFGWDSGGVGGTRASEPHRYARAGTTNAATEWAVVELTHNAAGIARHRVRALHGRFGLRRRFPWCEYVARAGWLPDGDAVWLQLLDRAQQRTAVVRVALACFCAGEERAVDPLACDDTCCAAREATDARIDVLYEESQPHAWINVSHGPRFLATGTRSTCVRFLMTSEREGGFSHLYLVTWQLVRDGAAAWQATALTSGRWAVESDAALFVDERRQLVYFGARRPNPLTLGLFATGYAHALTDHPTNPPAAPVALTLAGYTHSQFAFDASGTYFFCQSSNLATPPRACVYRIRHRSGVRAQCVCVLEVGAVGLRRVSSARTANVRVARRASSSASSLSADSIASDDFFVERLLAKLRAGGAQLPGPDLSKLRRLTPAYVSQRVTKAVRSALPFCSTPTIVPLHLLHGGLFPPLAAQRSKPPPSPRAPPLPPRPLSSLTAATRVFTARETLTGTHDISALPATCQSGDPVPRLFCFPAPRTADGNDSAAYDLLFGHVFLPPDFRPGVAYPVIVHAYGGPQCQLVTSGFPYPRYRRLAMLTRMAPEPPQTRPESLMSLPASECDAPDDAASDSRSLFASAESTFAGLAAAEAARQPSIAESIHRQLLQQPGLRACTTAPPLSPPPVAVPTVQPMVVVCIDGRGTPHRGLHFESTIRGRLGQLEVDDIVCALEYLCHYGLACLAPTTAPPPHWCRSVISSTLAEAAPGASVPPVLRPPVFPPPTTAEATLNQKRDVDGEGKSMWDPLPAATDMREGAMAHRRFVDRARIAIHGWSFGGYVTLRALATRPEWFRVAIAGAPVVRWDWYSAAYVERYLGVLPLPEDSSTNGCSPEAQHAREVYAKASITSVADRLPKDPNRLLLVHGWGDDNVHVAHSAELVRELQRSRPHFPIRLAVYANERHGLRQPASNEHFETLLAFWLFHSLQL</sequence>
<evidence type="ECO:0000259" key="5">
    <source>
        <dbReference type="Pfam" id="PF00326"/>
    </source>
</evidence>
<keyword evidence="2" id="KW-0378">Hydrolase</keyword>
<dbReference type="SUPFAM" id="SSF53474">
    <property type="entry name" value="alpha/beta-Hydrolases"/>
    <property type="match status" value="2"/>
</dbReference>
<feature type="region of interest" description="Disordered" evidence="4">
    <location>
        <begin position="737"/>
        <end position="758"/>
    </location>
</feature>
<dbReference type="OrthoDB" id="16520at2759"/>
<protein>
    <submittedName>
        <fullName evidence="7">Uncharacterized protein</fullName>
    </submittedName>
</protein>
<dbReference type="Pfam" id="PF00326">
    <property type="entry name" value="Peptidase_S9"/>
    <property type="match status" value="2"/>
</dbReference>
<dbReference type="Gene3D" id="3.40.50.1820">
    <property type="entry name" value="alpha/beta hydrolase"/>
    <property type="match status" value="2"/>
</dbReference>
<feature type="compositionally biased region" description="Pro residues" evidence="4">
    <location>
        <begin position="743"/>
        <end position="757"/>
    </location>
</feature>